<reference evidence="5 6" key="1">
    <citation type="submission" date="2017-01" db="EMBL/GenBank/DDBJ databases">
        <title>The cable genome- insights into the physiology and evolution of filamentous bacteria capable of sulfide oxidation via long distance electron transfer.</title>
        <authorList>
            <person name="Schreiber L."/>
            <person name="Bjerg J.T."/>
            <person name="Boggild A."/>
            <person name="Van De Vossenberg J."/>
            <person name="Meysman F."/>
            <person name="Nielsen L.P."/>
            <person name="Schramm A."/>
            <person name="Kjeldsen K.U."/>
        </authorList>
    </citation>
    <scope>NUCLEOTIDE SEQUENCE [LARGE SCALE GENOMIC DNA]</scope>
    <source>
        <strain evidence="5">MCF</strain>
    </source>
</reference>
<feature type="transmembrane region" description="Helical" evidence="3">
    <location>
        <begin position="118"/>
        <end position="141"/>
    </location>
</feature>
<feature type="domain" description="J" evidence="4">
    <location>
        <begin position="3"/>
        <end position="65"/>
    </location>
</feature>
<dbReference type="Gene3D" id="1.10.287.110">
    <property type="entry name" value="DnaJ domain"/>
    <property type="match status" value="1"/>
</dbReference>
<dbReference type="PRINTS" id="PR00625">
    <property type="entry name" value="JDOMAIN"/>
</dbReference>
<keyword evidence="3" id="KW-0812">Transmembrane</keyword>
<keyword evidence="3" id="KW-1133">Transmembrane helix</keyword>
<sequence>MNNLYSVLGVAKDADSEEIKKSFRLLAKQYHPDIAGGDNEQFRKITHAYKIISNKTSRNDYDKTLNNFHYQTGSFSEYSKDRYTVEGKHLKKLIQEIIRYGHFTYLTVRYKEKKIFTLSYPMAVAFAVVGLIKAPIAFLLLHLGAGALCTVEVSNRLMTLFEEALIYHNRGSILSAEKRYKVILKRSEYFIPARINLGLLYRQRGERQKAIHCFRKVLDAVPFGEIGDMARRQLEELQGFYSS</sequence>
<dbReference type="GO" id="GO:0036503">
    <property type="term" value="P:ERAD pathway"/>
    <property type="evidence" value="ECO:0007669"/>
    <property type="project" value="TreeGrafter"/>
</dbReference>
<dbReference type="SMART" id="SM00271">
    <property type="entry name" value="DnaJ"/>
    <property type="match status" value="1"/>
</dbReference>
<dbReference type="InterPro" id="IPR051948">
    <property type="entry name" value="Hsp70_co-chaperone_J-domain"/>
</dbReference>
<proteinExistence type="predicted"/>
<feature type="repeat" description="TPR" evidence="2">
    <location>
        <begin position="191"/>
        <end position="224"/>
    </location>
</feature>
<evidence type="ECO:0000313" key="5">
    <source>
        <dbReference type="EMBL" id="RWX44784.1"/>
    </source>
</evidence>
<dbReference type="PROSITE" id="PS50005">
    <property type="entry name" value="TPR"/>
    <property type="match status" value="1"/>
</dbReference>
<dbReference type="Gene3D" id="1.25.40.10">
    <property type="entry name" value="Tetratricopeptide repeat domain"/>
    <property type="match status" value="1"/>
</dbReference>
<dbReference type="InterPro" id="IPR036869">
    <property type="entry name" value="J_dom_sf"/>
</dbReference>
<dbReference type="GO" id="GO:0051787">
    <property type="term" value="F:misfolded protein binding"/>
    <property type="evidence" value="ECO:0007669"/>
    <property type="project" value="TreeGrafter"/>
</dbReference>
<dbReference type="InterPro" id="IPR019734">
    <property type="entry name" value="TPR_rpt"/>
</dbReference>
<evidence type="ECO:0000256" key="2">
    <source>
        <dbReference type="PROSITE-ProRule" id="PRU00339"/>
    </source>
</evidence>
<dbReference type="EMBL" id="MTKO01000088">
    <property type="protein sequence ID" value="RWX44784.1"/>
    <property type="molecule type" value="Genomic_DNA"/>
</dbReference>
<dbReference type="PANTHER" id="PTHR44360">
    <property type="entry name" value="DNAJ HOMOLOG SUBFAMILY B MEMBER 9"/>
    <property type="match status" value="1"/>
</dbReference>
<dbReference type="InterPro" id="IPR001623">
    <property type="entry name" value="DnaJ_domain"/>
</dbReference>
<keyword evidence="6" id="KW-1185">Reference proteome</keyword>
<protein>
    <submittedName>
        <fullName evidence="5">Tetratricopeptide repeat-containing protein</fullName>
    </submittedName>
</protein>
<dbReference type="SUPFAM" id="SSF48452">
    <property type="entry name" value="TPR-like"/>
    <property type="match status" value="1"/>
</dbReference>
<organism evidence="5 6">
    <name type="scientific">Candidatus Electrothrix aarhusensis</name>
    <dbReference type="NCBI Taxonomy" id="1859131"/>
    <lineage>
        <taxon>Bacteria</taxon>
        <taxon>Pseudomonadati</taxon>
        <taxon>Thermodesulfobacteriota</taxon>
        <taxon>Desulfobulbia</taxon>
        <taxon>Desulfobulbales</taxon>
        <taxon>Desulfobulbaceae</taxon>
        <taxon>Candidatus Electrothrix</taxon>
    </lineage>
</organism>
<keyword evidence="2" id="KW-0802">TPR repeat</keyword>
<dbReference type="CDD" id="cd06257">
    <property type="entry name" value="DnaJ"/>
    <property type="match status" value="1"/>
</dbReference>
<evidence type="ECO:0000256" key="1">
    <source>
        <dbReference type="ARBA" id="ARBA00023186"/>
    </source>
</evidence>
<dbReference type="InterPro" id="IPR011990">
    <property type="entry name" value="TPR-like_helical_dom_sf"/>
</dbReference>
<evidence type="ECO:0000313" key="6">
    <source>
        <dbReference type="Proteomes" id="UP000287853"/>
    </source>
</evidence>
<dbReference type="SUPFAM" id="SSF46565">
    <property type="entry name" value="Chaperone J-domain"/>
    <property type="match status" value="1"/>
</dbReference>
<dbReference type="Pfam" id="PF00226">
    <property type="entry name" value="DnaJ"/>
    <property type="match status" value="1"/>
</dbReference>
<comment type="caution">
    <text evidence="5">The sequence shown here is derived from an EMBL/GenBank/DDBJ whole genome shotgun (WGS) entry which is preliminary data.</text>
</comment>
<keyword evidence="3" id="KW-0472">Membrane</keyword>
<dbReference type="PANTHER" id="PTHR44360:SF1">
    <property type="entry name" value="DNAJ HOMOLOG SUBFAMILY B MEMBER 9"/>
    <property type="match status" value="1"/>
</dbReference>
<accession>A0A3S3RPL4</accession>
<evidence type="ECO:0000259" key="4">
    <source>
        <dbReference type="PROSITE" id="PS50076"/>
    </source>
</evidence>
<dbReference type="PROSITE" id="PS50076">
    <property type="entry name" value="DNAJ_2"/>
    <property type="match status" value="1"/>
</dbReference>
<dbReference type="AlphaFoldDB" id="A0A3S3RPL4"/>
<name>A0A3S3RPL4_9BACT</name>
<dbReference type="GO" id="GO:0051087">
    <property type="term" value="F:protein-folding chaperone binding"/>
    <property type="evidence" value="ECO:0007669"/>
    <property type="project" value="TreeGrafter"/>
</dbReference>
<evidence type="ECO:0000256" key="3">
    <source>
        <dbReference type="SAM" id="Phobius"/>
    </source>
</evidence>
<keyword evidence="1" id="KW-0143">Chaperone</keyword>
<gene>
    <name evidence="5" type="ORF">H206_01308</name>
</gene>
<dbReference type="Proteomes" id="UP000287853">
    <property type="component" value="Unassembled WGS sequence"/>
</dbReference>